<gene>
    <name evidence="2" type="ORF">V5799_019763</name>
</gene>
<accession>A0AAQ4EWN2</accession>
<name>A0AAQ4EWN2_AMBAM</name>
<dbReference type="GO" id="GO:0005737">
    <property type="term" value="C:cytoplasm"/>
    <property type="evidence" value="ECO:0007669"/>
    <property type="project" value="TreeGrafter"/>
</dbReference>
<feature type="compositionally biased region" description="Acidic residues" evidence="1">
    <location>
        <begin position="1"/>
        <end position="17"/>
    </location>
</feature>
<dbReference type="GO" id="GO:0005634">
    <property type="term" value="C:nucleus"/>
    <property type="evidence" value="ECO:0007669"/>
    <property type="project" value="TreeGrafter"/>
</dbReference>
<keyword evidence="3" id="KW-1185">Reference proteome</keyword>
<dbReference type="AlphaFoldDB" id="A0AAQ4EWN2"/>
<organism evidence="2 3">
    <name type="scientific">Amblyomma americanum</name>
    <name type="common">Lone star tick</name>
    <dbReference type="NCBI Taxonomy" id="6943"/>
    <lineage>
        <taxon>Eukaryota</taxon>
        <taxon>Metazoa</taxon>
        <taxon>Ecdysozoa</taxon>
        <taxon>Arthropoda</taxon>
        <taxon>Chelicerata</taxon>
        <taxon>Arachnida</taxon>
        <taxon>Acari</taxon>
        <taxon>Parasitiformes</taxon>
        <taxon>Ixodida</taxon>
        <taxon>Ixodoidea</taxon>
        <taxon>Ixodidae</taxon>
        <taxon>Amblyomminae</taxon>
        <taxon>Amblyomma</taxon>
    </lineage>
</organism>
<dbReference type="Proteomes" id="UP001321473">
    <property type="component" value="Unassembled WGS sequence"/>
</dbReference>
<dbReference type="PANTHER" id="PTHR24419:SF18">
    <property type="entry name" value="SERINE_THREONINE-PROTEIN KINASE HASPIN"/>
    <property type="match status" value="1"/>
</dbReference>
<dbReference type="GO" id="GO:0072354">
    <property type="term" value="F:histone H3T3 kinase activity"/>
    <property type="evidence" value="ECO:0007669"/>
    <property type="project" value="TreeGrafter"/>
</dbReference>
<dbReference type="SUPFAM" id="SSF56112">
    <property type="entry name" value="Protein kinase-like (PK-like)"/>
    <property type="match status" value="1"/>
</dbReference>
<dbReference type="PANTHER" id="PTHR24419">
    <property type="entry name" value="INTERLEUKIN-1 RECEPTOR-ASSOCIATED KINASE"/>
    <property type="match status" value="1"/>
</dbReference>
<sequence length="328" mass="36689">MGDNSEESSEESVESDGEGTALGTTHLRGANDKELVHHLGDARFFVLHGFALIENRAMCVWDGYPPELSDACRTFAVVCRGADRRSADLTCVYRQVPQPYLVLQMDYAGIPLSSIRALSVRQIVSAFKQMILALAAAETGLNFEHRHLTLDNVFVKRVEEQVVEWKLSGQAFHVETMGVMAYIGNFGAARVDADGDAQFADPQPLWEDYEKDCALNDIHKRIKEEINDDWGSYCPRTNVLFAYHVSRELGERRVRGSPDDPRDARDWDAFQAWKFRLPWFPSVAEFAHSAFANRDTSGTSRKISSAVAVLEKLVSKPLSPFLSGSNGR</sequence>
<protein>
    <recommendedName>
        <fullName evidence="4">Protein kinase domain-containing protein</fullName>
    </recommendedName>
</protein>
<evidence type="ECO:0008006" key="4">
    <source>
        <dbReference type="Google" id="ProtNLM"/>
    </source>
</evidence>
<evidence type="ECO:0000313" key="3">
    <source>
        <dbReference type="Proteomes" id="UP001321473"/>
    </source>
</evidence>
<dbReference type="GO" id="GO:0035556">
    <property type="term" value="P:intracellular signal transduction"/>
    <property type="evidence" value="ECO:0007669"/>
    <property type="project" value="TreeGrafter"/>
</dbReference>
<evidence type="ECO:0000313" key="2">
    <source>
        <dbReference type="EMBL" id="KAK8778893.1"/>
    </source>
</evidence>
<dbReference type="EMBL" id="JARKHS020010321">
    <property type="protein sequence ID" value="KAK8778893.1"/>
    <property type="molecule type" value="Genomic_DNA"/>
</dbReference>
<dbReference type="Gene3D" id="1.10.510.10">
    <property type="entry name" value="Transferase(Phosphotransferase) domain 1"/>
    <property type="match status" value="1"/>
</dbReference>
<evidence type="ECO:0000256" key="1">
    <source>
        <dbReference type="SAM" id="MobiDB-lite"/>
    </source>
</evidence>
<dbReference type="Pfam" id="PF12330">
    <property type="entry name" value="Haspin_kinase"/>
    <property type="match status" value="1"/>
</dbReference>
<dbReference type="GO" id="GO:0000278">
    <property type="term" value="P:mitotic cell cycle"/>
    <property type="evidence" value="ECO:0007669"/>
    <property type="project" value="TreeGrafter"/>
</dbReference>
<proteinExistence type="predicted"/>
<reference evidence="2 3" key="1">
    <citation type="journal article" date="2023" name="Arcadia Sci">
        <title>De novo assembly of a long-read Amblyomma americanum tick genome.</title>
        <authorList>
            <person name="Chou S."/>
            <person name="Poskanzer K.E."/>
            <person name="Rollins M."/>
            <person name="Thuy-Boun P.S."/>
        </authorList>
    </citation>
    <scope>NUCLEOTIDE SEQUENCE [LARGE SCALE GENOMIC DNA]</scope>
    <source>
        <strain evidence="2">F_SG_1</strain>
        <tissue evidence="2">Salivary glands</tissue>
    </source>
</reference>
<comment type="caution">
    <text evidence="2">The sequence shown here is derived from an EMBL/GenBank/DDBJ whole genome shotgun (WGS) entry which is preliminary data.</text>
</comment>
<feature type="region of interest" description="Disordered" evidence="1">
    <location>
        <begin position="1"/>
        <end position="24"/>
    </location>
</feature>
<dbReference type="InterPro" id="IPR011009">
    <property type="entry name" value="Kinase-like_dom_sf"/>
</dbReference>